<dbReference type="PANTHER" id="PTHR43802">
    <property type="entry name" value="ENOYL-COA HYDRATASE"/>
    <property type="match status" value="1"/>
</dbReference>
<dbReference type="SUPFAM" id="SSF52096">
    <property type="entry name" value="ClpP/crotonase"/>
    <property type="match status" value="1"/>
</dbReference>
<reference evidence="4" key="1">
    <citation type="journal article" date="2019" name="Int. J. Syst. Evol. Microbiol.">
        <title>The Global Catalogue of Microorganisms (GCM) 10K type strain sequencing project: providing services to taxonomists for standard genome sequencing and annotation.</title>
        <authorList>
            <consortium name="The Broad Institute Genomics Platform"/>
            <consortium name="The Broad Institute Genome Sequencing Center for Infectious Disease"/>
            <person name="Wu L."/>
            <person name="Ma J."/>
        </authorList>
    </citation>
    <scope>NUCLEOTIDE SEQUENCE [LARGE SCALE GENOMIC DNA]</scope>
    <source>
        <strain evidence="4">CGMCC 1.19029</strain>
    </source>
</reference>
<sequence length="257" mass="27527">MPEVVTHREGHCLHIVFNRPERLNAVNEPLYQQTLAALREAETDGQTRCVVLSGQGRAFCAGADLKAHGSGQRSERERTEYVMLGQEVCAQIQRMRIPVVAQVHGYAIGGGAEIATSADFLVIAEDAMIGFPESAIGTYVGGGVTTRLPRLVGLRKAAELLLFGRRISGAEAVRCGLANAAVPQEGLAAATANITSILCANAPVSMAVIKAAINTSTPPDDVFRTEARALLDIMRTDDWLEGVRAFAEKRTPRFSGK</sequence>
<dbReference type="InterPro" id="IPR014748">
    <property type="entry name" value="Enoyl-CoA_hydra_C"/>
</dbReference>
<dbReference type="CDD" id="cd06558">
    <property type="entry name" value="crotonase-like"/>
    <property type="match status" value="1"/>
</dbReference>
<accession>A0ABV8RYI8</accession>
<evidence type="ECO:0000313" key="3">
    <source>
        <dbReference type="EMBL" id="MFC4298333.1"/>
    </source>
</evidence>
<dbReference type="InterPro" id="IPR018376">
    <property type="entry name" value="Enoyl-CoA_hyd/isom_CS"/>
</dbReference>
<dbReference type="InterPro" id="IPR001753">
    <property type="entry name" value="Enoyl-CoA_hydra/iso"/>
</dbReference>
<dbReference type="Gene3D" id="1.10.12.10">
    <property type="entry name" value="Lyase 2-enoyl-coa Hydratase, Chain A, domain 2"/>
    <property type="match status" value="1"/>
</dbReference>
<evidence type="ECO:0000313" key="4">
    <source>
        <dbReference type="Proteomes" id="UP001595756"/>
    </source>
</evidence>
<comment type="similarity">
    <text evidence="1 2">Belongs to the enoyl-CoA hydratase/isomerase family.</text>
</comment>
<dbReference type="PANTHER" id="PTHR43802:SF1">
    <property type="entry name" value="IP11341P-RELATED"/>
    <property type="match status" value="1"/>
</dbReference>
<evidence type="ECO:0000256" key="1">
    <source>
        <dbReference type="ARBA" id="ARBA00005254"/>
    </source>
</evidence>
<proteinExistence type="inferred from homology"/>
<dbReference type="Proteomes" id="UP001595756">
    <property type="component" value="Unassembled WGS sequence"/>
</dbReference>
<evidence type="ECO:0000256" key="2">
    <source>
        <dbReference type="RuleBase" id="RU003707"/>
    </source>
</evidence>
<dbReference type="Pfam" id="PF00378">
    <property type="entry name" value="ECH_1"/>
    <property type="match status" value="1"/>
</dbReference>
<gene>
    <name evidence="3" type="ORF">ACFO0J_09805</name>
</gene>
<dbReference type="InterPro" id="IPR029045">
    <property type="entry name" value="ClpP/crotonase-like_dom_sf"/>
</dbReference>
<comment type="caution">
    <text evidence="3">The sequence shown here is derived from an EMBL/GenBank/DDBJ whole genome shotgun (WGS) entry which is preliminary data.</text>
</comment>
<dbReference type="PROSITE" id="PS00166">
    <property type="entry name" value="ENOYL_COA_HYDRATASE"/>
    <property type="match status" value="1"/>
</dbReference>
<organism evidence="3 4">
    <name type="scientific">Castellaniella hirudinis</name>
    <dbReference type="NCBI Taxonomy" id="1144617"/>
    <lineage>
        <taxon>Bacteria</taxon>
        <taxon>Pseudomonadati</taxon>
        <taxon>Pseudomonadota</taxon>
        <taxon>Betaproteobacteria</taxon>
        <taxon>Burkholderiales</taxon>
        <taxon>Alcaligenaceae</taxon>
        <taxon>Castellaniella</taxon>
    </lineage>
</organism>
<keyword evidence="4" id="KW-1185">Reference proteome</keyword>
<dbReference type="EMBL" id="JBHSDY010000005">
    <property type="protein sequence ID" value="MFC4298333.1"/>
    <property type="molecule type" value="Genomic_DNA"/>
</dbReference>
<protein>
    <submittedName>
        <fullName evidence="3">Enoyl-CoA hydratase/isomerase family protein</fullName>
    </submittedName>
</protein>
<dbReference type="RefSeq" id="WP_376812884.1">
    <property type="nucleotide sequence ID" value="NZ_JBHSDY010000005.1"/>
</dbReference>
<dbReference type="Gene3D" id="3.90.226.10">
    <property type="entry name" value="2-enoyl-CoA Hydratase, Chain A, domain 1"/>
    <property type="match status" value="1"/>
</dbReference>
<name>A0ABV8RYI8_9BURK</name>